<dbReference type="AlphaFoldDB" id="A0A9X2YT17"/>
<dbReference type="Gene3D" id="3.30.10.20">
    <property type="match status" value="1"/>
</dbReference>
<evidence type="ECO:0000313" key="3">
    <source>
        <dbReference type="Proteomes" id="UP001140293"/>
    </source>
</evidence>
<reference evidence="2" key="2">
    <citation type="journal article" date="2022" name="BMC Genomics">
        <title>Comparative genome analysis of mycobacteria focusing on tRNA and non-coding RNA.</title>
        <authorList>
            <person name="Behra P.R.K."/>
            <person name="Pettersson B.M.F."/>
            <person name="Ramesh M."/>
            <person name="Das S."/>
            <person name="Dasgupta S."/>
            <person name="Kirsebom L.A."/>
        </authorList>
    </citation>
    <scope>NUCLEOTIDE SEQUENCE</scope>
    <source>
        <strain evidence="2">DSM 44615</strain>
    </source>
</reference>
<keyword evidence="1" id="KW-0732">Signal</keyword>
<sequence length="111" mass="12120">MRIKRIHLVTVSSAILVAAGGFAAPVATAQEPPEMPDVVDMRLDEAQEEVITASGNPDLVLNTQNIKSADQQQLVEKFWKVCWQSPEAGEPMSEDAWYGVGITRAGEECYS</sequence>
<gene>
    <name evidence="2" type="ORF">H7I41_28265</name>
</gene>
<dbReference type="Proteomes" id="UP001140293">
    <property type="component" value="Unassembled WGS sequence"/>
</dbReference>
<feature type="chain" id="PRO_5040886227" description="DUF732 domain-containing protein" evidence="1">
    <location>
        <begin position="24"/>
        <end position="111"/>
    </location>
</feature>
<comment type="caution">
    <text evidence="2">The sequence shown here is derived from an EMBL/GenBank/DDBJ whole genome shotgun (WGS) entry which is preliminary data.</text>
</comment>
<evidence type="ECO:0000313" key="2">
    <source>
        <dbReference type="EMBL" id="MCV7173825.1"/>
    </source>
</evidence>
<feature type="signal peptide" evidence="1">
    <location>
        <begin position="1"/>
        <end position="23"/>
    </location>
</feature>
<name>A0A9X2YT17_9MYCO</name>
<dbReference type="EMBL" id="JACKSJ010000254">
    <property type="protein sequence ID" value="MCV7173825.1"/>
    <property type="molecule type" value="Genomic_DNA"/>
</dbReference>
<proteinExistence type="predicted"/>
<accession>A0A9X2YT17</accession>
<keyword evidence="3" id="KW-1185">Reference proteome</keyword>
<reference evidence="2" key="1">
    <citation type="submission" date="2020-07" db="EMBL/GenBank/DDBJ databases">
        <authorList>
            <person name="Pettersson B.M.F."/>
            <person name="Behra P.R.K."/>
            <person name="Ramesh M."/>
            <person name="Das S."/>
            <person name="Dasgupta S."/>
            <person name="Kirsebom L.A."/>
        </authorList>
    </citation>
    <scope>NUCLEOTIDE SEQUENCE</scope>
    <source>
        <strain evidence="2">DSM 44615</strain>
    </source>
</reference>
<protein>
    <recommendedName>
        <fullName evidence="4">DUF732 domain-containing protein</fullName>
    </recommendedName>
</protein>
<organism evidence="2 3">
    <name type="scientific">[Mycobacterium] manitobense</name>
    <dbReference type="NCBI Taxonomy" id="190147"/>
    <lineage>
        <taxon>Bacteria</taxon>
        <taxon>Bacillati</taxon>
        <taxon>Actinomycetota</taxon>
        <taxon>Actinomycetes</taxon>
        <taxon>Mycobacteriales</taxon>
        <taxon>Mycobacteriaceae</taxon>
        <taxon>Mycolicibacterium</taxon>
    </lineage>
</organism>
<evidence type="ECO:0008006" key="4">
    <source>
        <dbReference type="Google" id="ProtNLM"/>
    </source>
</evidence>
<evidence type="ECO:0000256" key="1">
    <source>
        <dbReference type="SAM" id="SignalP"/>
    </source>
</evidence>
<dbReference type="RefSeq" id="WP_264015994.1">
    <property type="nucleotide sequence ID" value="NZ_JACKSJ010000254.1"/>
</dbReference>